<dbReference type="Proteomes" id="UP000297192">
    <property type="component" value="Segment"/>
</dbReference>
<keyword evidence="3" id="KW-1185">Reference proteome</keyword>
<evidence type="ECO:0000259" key="1">
    <source>
        <dbReference type="Pfam" id="PF02121"/>
    </source>
</evidence>
<evidence type="ECO:0000313" key="3">
    <source>
        <dbReference type="Proteomes" id="UP000297192"/>
    </source>
</evidence>
<dbReference type="SUPFAM" id="SSF55961">
    <property type="entry name" value="Bet v1-like"/>
    <property type="match status" value="1"/>
</dbReference>
<dbReference type="RefSeq" id="YP_010084882.1">
    <property type="nucleotide sequence ID" value="NC_055165.1"/>
</dbReference>
<accession>A0A291B0W8</accession>
<dbReference type="GeneID" id="65099902"/>
<feature type="domain" description="Phosphatidylinositol transfer protein N-terminal" evidence="1">
    <location>
        <begin position="1"/>
        <end position="140"/>
    </location>
</feature>
<dbReference type="Gene3D" id="3.30.530.20">
    <property type="match status" value="2"/>
</dbReference>
<sequence>MILLEFQIDLPIRYQKFQVAELYTINKMSEALSGSTGGVVILENENSYYSRKLYFIPKRILSSVSIQKCILRDFSCQDFPYSRTTIETENSSRRYTEKCPQCSISIESMCEKYSSQKKENVFHLPEDFLKRKIIQIDLTTGMSPTPENSVTVYKFVEIRIRRNPDLETLAETELKKIMTSFSEKVNEWKDECSDINVQTVKEMENTTKTNLENTMKTHLKNM</sequence>
<dbReference type="InterPro" id="IPR055261">
    <property type="entry name" value="PI_transfer_N"/>
</dbReference>
<protein>
    <submittedName>
        <fullName evidence="2">Membrane-associated phosphatidylinositol transfer 1</fullName>
    </submittedName>
</protein>
<name>A0A291B0W8_9VIRU</name>
<dbReference type="GO" id="GO:0005548">
    <property type="term" value="F:phospholipid transporter activity"/>
    <property type="evidence" value="ECO:0007669"/>
    <property type="project" value="InterPro"/>
</dbReference>
<dbReference type="InterPro" id="IPR001666">
    <property type="entry name" value="PI_transfer"/>
</dbReference>
<reference evidence="2" key="1">
    <citation type="journal article" date="2017" name="Arch. Virol.">
        <title>Complete genome sequence of shrimp hemocyte iridescent virus (SHIV) isolated from white leg shrimp, Litopenaeus vannamei.</title>
        <authorList>
            <person name="Qiu L."/>
            <person name="Chen M.M."/>
            <person name="Wang R.Y."/>
            <person name="Wan X.Y."/>
            <person name="Li C."/>
            <person name="Zhang Q.L."/>
            <person name="Dong X."/>
            <person name="Yang B."/>
            <person name="Xiang J.H."/>
            <person name="Huang J."/>
        </authorList>
    </citation>
    <scope>NUCLEOTIDE SEQUENCE [LARGE SCALE GENOMIC DNA]</scope>
    <source>
        <strain evidence="2">20141215</strain>
    </source>
</reference>
<proteinExistence type="predicted"/>
<dbReference type="PANTHER" id="PTHR10658:SF11">
    <property type="entry name" value="VIBRATOR, ISOFORM B"/>
    <property type="match status" value="1"/>
</dbReference>
<dbReference type="InterPro" id="IPR023393">
    <property type="entry name" value="START-like_dom_sf"/>
</dbReference>
<dbReference type="PANTHER" id="PTHR10658">
    <property type="entry name" value="PHOSPHATIDYLINOSITOL TRANSFER PROTEIN"/>
    <property type="match status" value="1"/>
</dbReference>
<gene>
    <name evidence="2" type="primary">130R</name>
</gene>
<evidence type="ECO:0000313" key="2">
    <source>
        <dbReference type="EMBL" id="ATE87139.1"/>
    </source>
</evidence>
<dbReference type="EMBL" id="MF599468">
    <property type="protein sequence ID" value="ATE87139.1"/>
    <property type="molecule type" value="Genomic_DNA"/>
</dbReference>
<reference evidence="2" key="2">
    <citation type="journal article" date="2017" name="Sci. Rep.">
        <title>Characterization of a new member of Iridoviridae, Shrimp hemocyte iridescent virus (SHIV), found in white leg shrimp (Litopenaeus vannamei).</title>
        <authorList>
            <person name="Qiu L."/>
            <person name="Chen M.M."/>
            <person name="Wan X.Y."/>
            <person name="Li C."/>
            <person name="Zhang Q.L."/>
            <person name="Wang R.Y."/>
            <person name="Cheng D.Y."/>
            <person name="Dong X."/>
            <person name="Yang B."/>
            <person name="Wang X.H."/>
            <person name="Xiang J.H."/>
            <person name="Huang J."/>
        </authorList>
    </citation>
    <scope>NUCLEOTIDE SEQUENCE [LARGE SCALE GENOMIC DNA]</scope>
    <source>
        <strain evidence="2">20141215</strain>
    </source>
</reference>
<organism evidence="2">
    <name type="scientific">Shrimp hemocyte iridescent virus</name>
    <dbReference type="NCBI Taxonomy" id="2039780"/>
    <lineage>
        <taxon>Viruses</taxon>
        <taxon>Varidnaviria</taxon>
        <taxon>Bamfordvirae</taxon>
        <taxon>Nucleocytoviricota</taxon>
        <taxon>Megaviricetes</taxon>
        <taxon>Pimascovirales</taxon>
        <taxon>Pimascovirales incertae sedis</taxon>
        <taxon>Iridoviridae</taxon>
        <taxon>Betairidovirinae</taxon>
        <taxon>Decapodiridovirus</taxon>
        <taxon>Decapodiridovirus litopenaeus1</taxon>
        <taxon>Decapod iridescent virus 1</taxon>
    </lineage>
</organism>
<dbReference type="Pfam" id="PF02121">
    <property type="entry name" value="IP_trans"/>
    <property type="match status" value="1"/>
</dbReference>
<dbReference type="KEGG" id="vg:65099902"/>